<comment type="caution">
    <text evidence="2">The sequence shown here is derived from an EMBL/GenBank/DDBJ whole genome shotgun (WGS) entry which is preliminary data.</text>
</comment>
<feature type="domain" description="Bacterial Ig-like" evidence="1">
    <location>
        <begin position="111"/>
        <end position="182"/>
    </location>
</feature>
<protein>
    <submittedName>
        <fullName evidence="2">Ig-like domain-containing protein</fullName>
    </submittedName>
</protein>
<accession>A0ABS8DNA4</accession>
<dbReference type="RefSeq" id="WP_066734582.1">
    <property type="nucleotide sequence ID" value="NZ_JAJCIQ010000022.1"/>
</dbReference>
<name>A0ABS8DNA4_9FIRM</name>
<sequence>MAIKIVQVTLNGQTYDATYDSASGKYKVTLTAPSTTSYNRDGHYYPLTVKATDTAGNITTKDDKDSTLGSSLRLRVKETVKPAISITYPTAGAAIINNKPAFSWKVTDAGAGVNPDTVGITIDSGVQITGSAITKTAISGGYQCTYTPSTALSDGSHTAKFDVSDYDDNAATQSSVTFKIDTVPPTLNVTAPTDKLVTKNTACPVTGNTNDITSSPVSLKVNGTTATVNADGTFSTTVNLVEGSNTITIVATDSAGKSTTVTRQVTLDTKAPVIKSASLSKSTCTTGESITILIEVED</sequence>
<reference evidence="2 3" key="1">
    <citation type="submission" date="2021-10" db="EMBL/GenBank/DDBJ databases">
        <title>Collection of gut derived symbiotic bacterial strains cultured from healthy donors.</title>
        <authorList>
            <person name="Lin H."/>
            <person name="Littmann E."/>
            <person name="Kohout C."/>
            <person name="Pamer E.G."/>
        </authorList>
    </citation>
    <scope>NUCLEOTIDE SEQUENCE [LARGE SCALE GENOMIC DNA]</scope>
    <source>
        <strain evidence="2 3">DFI.1.165</strain>
    </source>
</reference>
<evidence type="ECO:0000313" key="2">
    <source>
        <dbReference type="EMBL" id="MCB7389349.1"/>
    </source>
</evidence>
<dbReference type="Proteomes" id="UP001299546">
    <property type="component" value="Unassembled WGS sequence"/>
</dbReference>
<proteinExistence type="predicted"/>
<evidence type="ECO:0000313" key="3">
    <source>
        <dbReference type="Proteomes" id="UP001299546"/>
    </source>
</evidence>
<dbReference type="InterPro" id="IPR013783">
    <property type="entry name" value="Ig-like_fold"/>
</dbReference>
<organism evidence="2 3">
    <name type="scientific">Bariatricus massiliensis</name>
    <dbReference type="NCBI Taxonomy" id="1745713"/>
    <lineage>
        <taxon>Bacteria</taxon>
        <taxon>Bacillati</taxon>
        <taxon>Bacillota</taxon>
        <taxon>Clostridia</taxon>
        <taxon>Lachnospirales</taxon>
        <taxon>Lachnospiraceae</taxon>
        <taxon>Bariatricus</taxon>
    </lineage>
</organism>
<keyword evidence="3" id="KW-1185">Reference proteome</keyword>
<gene>
    <name evidence="2" type="ORF">LIZ65_18870</name>
</gene>
<dbReference type="EMBL" id="JAJCIS010000023">
    <property type="protein sequence ID" value="MCB7389349.1"/>
    <property type="molecule type" value="Genomic_DNA"/>
</dbReference>
<dbReference type="Pfam" id="PF19077">
    <property type="entry name" value="Big_13"/>
    <property type="match status" value="1"/>
</dbReference>
<dbReference type="Pfam" id="PF09136">
    <property type="entry name" value="Glucodextran_B"/>
    <property type="match status" value="1"/>
</dbReference>
<dbReference type="Gene3D" id="2.60.40.10">
    <property type="entry name" value="Immunoglobulins"/>
    <property type="match status" value="3"/>
</dbReference>
<dbReference type="InterPro" id="IPR044016">
    <property type="entry name" value="Big_13"/>
</dbReference>
<evidence type="ECO:0000259" key="1">
    <source>
        <dbReference type="Pfam" id="PF19077"/>
    </source>
</evidence>
<dbReference type="NCBIfam" id="NF033510">
    <property type="entry name" value="Ca_tandemer"/>
    <property type="match status" value="2"/>
</dbReference>